<accession>A0ABZ2YM14</accession>
<proteinExistence type="predicted"/>
<dbReference type="EMBL" id="CP149822">
    <property type="protein sequence ID" value="WZN40740.1"/>
    <property type="molecule type" value="Genomic_DNA"/>
</dbReference>
<feature type="transmembrane region" description="Helical" evidence="1">
    <location>
        <begin position="113"/>
        <end position="134"/>
    </location>
</feature>
<sequence length="140" mass="15160">MQKIFMLSAILLAPIMAAAQGDPGPYIDKDIFNVSAAIATLAILLAFLLSLSRQFLDYRIKARLSESGLPAPVISSLLPDDPDARKLVALKWAIVFAGIGAACTLMYCTLPLGMHSLAILAFCLSASFAVYFFVLHKRKK</sequence>
<feature type="transmembrane region" description="Helical" evidence="1">
    <location>
        <begin position="88"/>
        <end position="107"/>
    </location>
</feature>
<reference evidence="4" key="1">
    <citation type="submission" date="2024-03" db="EMBL/GenBank/DDBJ databases">
        <title>Chitinophaga horti sp. nov., isolated from garden soil.</title>
        <authorList>
            <person name="Lee D.S."/>
            <person name="Han D.M."/>
            <person name="Baek J.H."/>
            <person name="Choi D.G."/>
            <person name="Jeon J.H."/>
            <person name="Jeon C.O."/>
        </authorList>
    </citation>
    <scope>NUCLEOTIDE SEQUENCE [LARGE SCALE GENOMIC DNA]</scope>
    <source>
        <strain evidence="4">GPA1</strain>
    </source>
</reference>
<evidence type="ECO:0000313" key="3">
    <source>
        <dbReference type="EMBL" id="WZN40740.1"/>
    </source>
</evidence>
<evidence type="ECO:0000313" key="4">
    <source>
        <dbReference type="Proteomes" id="UP001485459"/>
    </source>
</evidence>
<feature type="transmembrane region" description="Helical" evidence="1">
    <location>
        <begin position="31"/>
        <end position="51"/>
    </location>
</feature>
<organism evidence="3 4">
    <name type="scientific">Chitinophaga pollutisoli</name>
    <dbReference type="NCBI Taxonomy" id="3133966"/>
    <lineage>
        <taxon>Bacteria</taxon>
        <taxon>Pseudomonadati</taxon>
        <taxon>Bacteroidota</taxon>
        <taxon>Chitinophagia</taxon>
        <taxon>Chitinophagales</taxon>
        <taxon>Chitinophagaceae</taxon>
        <taxon>Chitinophaga</taxon>
    </lineage>
</organism>
<keyword evidence="4" id="KW-1185">Reference proteome</keyword>
<keyword evidence="2" id="KW-0732">Signal</keyword>
<feature type="signal peptide" evidence="2">
    <location>
        <begin position="1"/>
        <end position="19"/>
    </location>
</feature>
<dbReference type="RefSeq" id="WP_341835605.1">
    <property type="nucleotide sequence ID" value="NZ_CP149822.1"/>
</dbReference>
<evidence type="ECO:0000256" key="2">
    <source>
        <dbReference type="SAM" id="SignalP"/>
    </source>
</evidence>
<name>A0ABZ2YM14_9BACT</name>
<keyword evidence="1" id="KW-0812">Transmembrane</keyword>
<keyword evidence="1" id="KW-0472">Membrane</keyword>
<protein>
    <recommendedName>
        <fullName evidence="5">DUF2178 domain-containing protein</fullName>
    </recommendedName>
</protein>
<feature type="chain" id="PRO_5046921591" description="DUF2178 domain-containing protein" evidence="2">
    <location>
        <begin position="20"/>
        <end position="140"/>
    </location>
</feature>
<keyword evidence="1" id="KW-1133">Transmembrane helix</keyword>
<evidence type="ECO:0008006" key="5">
    <source>
        <dbReference type="Google" id="ProtNLM"/>
    </source>
</evidence>
<dbReference type="Proteomes" id="UP001485459">
    <property type="component" value="Chromosome"/>
</dbReference>
<evidence type="ECO:0000256" key="1">
    <source>
        <dbReference type="SAM" id="Phobius"/>
    </source>
</evidence>
<gene>
    <name evidence="3" type="ORF">WJU16_22515</name>
</gene>